<gene>
    <name evidence="2" type="ORF">HRJ34_18665</name>
</gene>
<proteinExistence type="predicted"/>
<feature type="domain" description="SUF system FeS cluster assembly SufBD core" evidence="1">
    <location>
        <begin position="119"/>
        <end position="333"/>
    </location>
</feature>
<evidence type="ECO:0000259" key="1">
    <source>
        <dbReference type="Pfam" id="PF01458"/>
    </source>
</evidence>
<organism evidence="2 3">
    <name type="scientific">Rhizorhabdus wittichii</name>
    <dbReference type="NCBI Taxonomy" id="160791"/>
    <lineage>
        <taxon>Bacteria</taxon>
        <taxon>Pseudomonadati</taxon>
        <taxon>Pseudomonadota</taxon>
        <taxon>Alphaproteobacteria</taxon>
        <taxon>Sphingomonadales</taxon>
        <taxon>Sphingomonadaceae</taxon>
        <taxon>Rhizorhabdus</taxon>
    </lineage>
</organism>
<dbReference type="PANTHER" id="PTHR43575">
    <property type="entry name" value="PROTEIN ABCI7, CHLOROPLASTIC"/>
    <property type="match status" value="1"/>
</dbReference>
<reference evidence="2" key="2">
    <citation type="submission" date="2021-04" db="EMBL/GenBank/DDBJ databases">
        <title>Isolation and genomic analysis of the ibuprofen-degrading bacterium Sphingomonas strain MPO218.</title>
        <authorList>
            <person name="Aulestia M."/>
            <person name="Flores A."/>
            <person name="Mangas E.L."/>
            <person name="Perez-Pulido A.J."/>
            <person name="Santero E."/>
            <person name="Camacho E.M."/>
        </authorList>
    </citation>
    <scope>NUCLEOTIDE SEQUENCE</scope>
    <source>
        <strain evidence="2">MPO218</strain>
    </source>
</reference>
<dbReference type="Proteomes" id="UP000664914">
    <property type="component" value="Chromosome"/>
</dbReference>
<dbReference type="Pfam" id="PF01458">
    <property type="entry name" value="SUFBD_core"/>
    <property type="match status" value="1"/>
</dbReference>
<dbReference type="InterPro" id="IPR055346">
    <property type="entry name" value="Fe-S_cluster_assembly_SufBD"/>
</dbReference>
<dbReference type="InterPro" id="IPR000825">
    <property type="entry name" value="SUF_FeS_clus_asmbl_SufBD_core"/>
</dbReference>
<dbReference type="InterPro" id="IPR037284">
    <property type="entry name" value="SUF_FeS_clus_asmbl_SufBD_sf"/>
</dbReference>
<sequence>MAHDLTLPSTREEAWRWSDLSGLEAFSVAAATGAAADLDSHWIGDGPRLLFVDGRLDAGRSRPGPVTVGAVDAESIHPLARLAAGDGWTLALHKDGAAPAGAIEIVHVATGGANHVPARIVMAEDAQASIVETYVGDGWANRLTRIELGRSARLMRAIRLVQGSGFTSLRDEAVLGAGASLVTTILGAGAGGSRLDAFLTLDGAGAYAEHGGALLARDSQRHDAAVVVRHAEPEGTSRQLWRAVADDQATASMAARVEVARDAQKTDGEQSLRGLMLKRTATVNLKPELEIFADDVKCAHGATVGELDAQALFYMSSRGITPDRARALLTQAFIADALSRIGDEPVRDAFQAAAEAWLEERI</sequence>
<accession>A0A975D804</accession>
<dbReference type="GO" id="GO:0016226">
    <property type="term" value="P:iron-sulfur cluster assembly"/>
    <property type="evidence" value="ECO:0007669"/>
    <property type="project" value="InterPro"/>
</dbReference>
<protein>
    <submittedName>
        <fullName evidence="2">SufD family Fe-S cluster assembly protein</fullName>
    </submittedName>
</protein>
<dbReference type="AlphaFoldDB" id="A0A975D804"/>
<dbReference type="EMBL" id="CP059319">
    <property type="protein sequence ID" value="QTH24632.1"/>
    <property type="molecule type" value="Genomic_DNA"/>
</dbReference>
<evidence type="ECO:0000313" key="2">
    <source>
        <dbReference type="EMBL" id="QTH24632.1"/>
    </source>
</evidence>
<reference evidence="2" key="1">
    <citation type="submission" date="2020-07" db="EMBL/GenBank/DDBJ databases">
        <authorList>
            <person name="Camacho E."/>
        </authorList>
    </citation>
    <scope>NUCLEOTIDE SEQUENCE</scope>
    <source>
        <strain evidence="2">MPO218</strain>
    </source>
</reference>
<dbReference type="PANTHER" id="PTHR43575:SF1">
    <property type="entry name" value="PROTEIN ABCI7, CHLOROPLASTIC"/>
    <property type="match status" value="1"/>
</dbReference>
<evidence type="ECO:0000313" key="3">
    <source>
        <dbReference type="Proteomes" id="UP000664914"/>
    </source>
</evidence>
<dbReference type="SUPFAM" id="SSF101960">
    <property type="entry name" value="Stabilizer of iron transporter SufD"/>
    <property type="match status" value="1"/>
</dbReference>
<name>A0A975D804_9SPHN</name>